<evidence type="ECO:0000256" key="2">
    <source>
        <dbReference type="ARBA" id="ARBA00022723"/>
    </source>
</evidence>
<evidence type="ECO:0000256" key="4">
    <source>
        <dbReference type="ARBA" id="ARBA00023027"/>
    </source>
</evidence>
<evidence type="ECO:0000256" key="3">
    <source>
        <dbReference type="ARBA" id="ARBA00022833"/>
    </source>
</evidence>
<accession>A0A813HQ64</accession>
<comment type="caution">
    <text evidence="5">Lacks conserved residue(s) required for the propagation of feature annotation.</text>
</comment>
<dbReference type="InterPro" id="IPR050134">
    <property type="entry name" value="NAD-dep_sirtuin_deacylases"/>
</dbReference>
<proteinExistence type="predicted"/>
<dbReference type="OMA" id="MSCKKEY"/>
<keyword evidence="2" id="KW-0479">Metal-binding</keyword>
<dbReference type="Gene3D" id="3.40.50.1220">
    <property type="entry name" value="TPP-binding domain"/>
    <property type="match status" value="1"/>
</dbReference>
<dbReference type="AlphaFoldDB" id="A0A813HQ64"/>
<keyword evidence="4" id="KW-0520">NAD</keyword>
<comment type="caution">
    <text evidence="7">The sequence shown here is derived from an EMBL/GenBank/DDBJ whole genome shotgun (WGS) entry which is preliminary data.</text>
</comment>
<dbReference type="Pfam" id="PF02146">
    <property type="entry name" value="SIR2"/>
    <property type="match status" value="1"/>
</dbReference>
<keyword evidence="8" id="KW-1185">Reference proteome</keyword>
<dbReference type="GO" id="GO:0005634">
    <property type="term" value="C:nucleus"/>
    <property type="evidence" value="ECO:0007669"/>
    <property type="project" value="TreeGrafter"/>
</dbReference>
<dbReference type="SUPFAM" id="SSF52467">
    <property type="entry name" value="DHS-like NAD/FAD-binding domain"/>
    <property type="match status" value="1"/>
</dbReference>
<keyword evidence="1" id="KW-0808">Transferase</keyword>
<dbReference type="InterPro" id="IPR003000">
    <property type="entry name" value="Sirtuin"/>
</dbReference>
<keyword evidence="3" id="KW-0862">Zinc</keyword>
<dbReference type="GO" id="GO:0070403">
    <property type="term" value="F:NAD+ binding"/>
    <property type="evidence" value="ECO:0007669"/>
    <property type="project" value="InterPro"/>
</dbReference>
<dbReference type="EMBL" id="CAJNNV010032525">
    <property type="protein sequence ID" value="CAE8640245.1"/>
    <property type="molecule type" value="Genomic_DNA"/>
</dbReference>
<evidence type="ECO:0000256" key="1">
    <source>
        <dbReference type="ARBA" id="ARBA00022679"/>
    </source>
</evidence>
<dbReference type="GO" id="GO:0017136">
    <property type="term" value="F:histone deacetylase activity, NAD-dependent"/>
    <property type="evidence" value="ECO:0007669"/>
    <property type="project" value="TreeGrafter"/>
</dbReference>
<dbReference type="PANTHER" id="PTHR11085:SF6">
    <property type="entry name" value="NAD-DEPENDENT PROTEIN DEACETYLASE SIRTUIN-2"/>
    <property type="match status" value="1"/>
</dbReference>
<dbReference type="InterPro" id="IPR029035">
    <property type="entry name" value="DHS-like_NAD/FAD-binding_dom"/>
</dbReference>
<protein>
    <recommendedName>
        <fullName evidence="6">Deacetylase sirtuin-type domain-containing protein</fullName>
    </recommendedName>
</protein>
<dbReference type="PROSITE" id="PS50305">
    <property type="entry name" value="SIRTUIN"/>
    <property type="match status" value="1"/>
</dbReference>
<organism evidence="7 8">
    <name type="scientific">Polarella glacialis</name>
    <name type="common">Dinoflagellate</name>
    <dbReference type="NCBI Taxonomy" id="89957"/>
    <lineage>
        <taxon>Eukaryota</taxon>
        <taxon>Sar</taxon>
        <taxon>Alveolata</taxon>
        <taxon>Dinophyceae</taxon>
        <taxon>Suessiales</taxon>
        <taxon>Suessiaceae</taxon>
        <taxon>Polarella</taxon>
    </lineage>
</organism>
<dbReference type="Proteomes" id="UP000654075">
    <property type="component" value="Unassembled WGS sequence"/>
</dbReference>
<evidence type="ECO:0000313" key="8">
    <source>
        <dbReference type="Proteomes" id="UP000654075"/>
    </source>
</evidence>
<dbReference type="GO" id="GO:0046872">
    <property type="term" value="F:metal ion binding"/>
    <property type="evidence" value="ECO:0007669"/>
    <property type="project" value="UniProtKB-KW"/>
</dbReference>
<sequence>PKIVFFGEGLPLRFQELYRADLASCDLLIVLGTSLVVQPFASLVGLASRSAPRLLVNRDPAGTCDQLSGGFRFHFEEEGKNWRDAWYKGDCNTGCQELAAGLGWRADLEALVESKGVAKVDRAPWAPEVEVPEIEGTAAL</sequence>
<feature type="domain" description="Deacetylase sirtuin-type" evidence="6">
    <location>
        <begin position="1"/>
        <end position="105"/>
    </location>
</feature>
<dbReference type="OrthoDB" id="420264at2759"/>
<feature type="non-terminal residue" evidence="7">
    <location>
        <position position="1"/>
    </location>
</feature>
<dbReference type="PANTHER" id="PTHR11085">
    <property type="entry name" value="NAD-DEPENDENT PROTEIN DEACYLASE SIRTUIN-5, MITOCHONDRIAL-RELATED"/>
    <property type="match status" value="1"/>
</dbReference>
<dbReference type="InterPro" id="IPR026590">
    <property type="entry name" value="Ssirtuin_cat_dom"/>
</dbReference>
<evidence type="ECO:0000259" key="6">
    <source>
        <dbReference type="PROSITE" id="PS50305"/>
    </source>
</evidence>
<evidence type="ECO:0000313" key="7">
    <source>
        <dbReference type="EMBL" id="CAE8640245.1"/>
    </source>
</evidence>
<reference evidence="7" key="1">
    <citation type="submission" date="2021-02" db="EMBL/GenBank/DDBJ databases">
        <authorList>
            <person name="Dougan E. K."/>
            <person name="Rhodes N."/>
            <person name="Thang M."/>
            <person name="Chan C."/>
        </authorList>
    </citation>
    <scope>NUCLEOTIDE SEQUENCE</scope>
</reference>
<name>A0A813HQ64_POLGL</name>
<gene>
    <name evidence="7" type="ORF">PGLA1383_LOCUS55149</name>
</gene>
<evidence type="ECO:0000256" key="5">
    <source>
        <dbReference type="PROSITE-ProRule" id="PRU00236"/>
    </source>
</evidence>